<evidence type="ECO:0000313" key="1">
    <source>
        <dbReference type="EMBL" id="PZD70216.1"/>
    </source>
</evidence>
<protein>
    <submittedName>
        <fullName evidence="1">Uncharacterized protein</fullName>
    </submittedName>
</protein>
<sequence length="133" mass="14794">MTDELRAELHKLGWSNPVFIDGQYWGFSPGSVMPTPIPADVIKKVKPLTRKTSIYAEFEAGFLIPDESIEIIDPAADESIADFLQEAPYQGVKRITAALTVAIITLSLAYLLLPTKEDIYRPIEPNTESTQSR</sequence>
<dbReference type="Proteomes" id="UP000248857">
    <property type="component" value="Unassembled WGS sequence"/>
</dbReference>
<name>A0A2W1J7P4_9CYAN</name>
<organism evidence="1 2">
    <name type="scientific">Acaryochloris thomasi RCC1774</name>
    <dbReference type="NCBI Taxonomy" id="1764569"/>
    <lineage>
        <taxon>Bacteria</taxon>
        <taxon>Bacillati</taxon>
        <taxon>Cyanobacteriota</taxon>
        <taxon>Cyanophyceae</taxon>
        <taxon>Acaryochloridales</taxon>
        <taxon>Acaryochloridaceae</taxon>
        <taxon>Acaryochloris</taxon>
        <taxon>Acaryochloris thomasi</taxon>
    </lineage>
</organism>
<reference evidence="1 2" key="1">
    <citation type="journal article" date="2018" name="Sci. Rep.">
        <title>A novel species of the marine cyanobacterium Acaryochloris with a unique pigment content and lifestyle.</title>
        <authorList>
            <person name="Partensky F."/>
            <person name="Six C."/>
            <person name="Ratin M."/>
            <person name="Garczarek L."/>
            <person name="Vaulot D."/>
            <person name="Probert I."/>
            <person name="Calteau A."/>
            <person name="Gourvil P."/>
            <person name="Marie D."/>
            <person name="Grebert T."/>
            <person name="Bouchier C."/>
            <person name="Le Panse S."/>
            <person name="Gachenot M."/>
            <person name="Rodriguez F."/>
            <person name="Garrido J.L."/>
        </authorList>
    </citation>
    <scope>NUCLEOTIDE SEQUENCE [LARGE SCALE GENOMIC DNA]</scope>
    <source>
        <strain evidence="1 2">RCC1774</strain>
    </source>
</reference>
<dbReference type="RefSeq" id="WP_110989241.1">
    <property type="nucleotide sequence ID" value="NZ_CAWNWM010000050.1"/>
</dbReference>
<accession>A0A2W1J7P4</accession>
<evidence type="ECO:0000313" key="2">
    <source>
        <dbReference type="Proteomes" id="UP000248857"/>
    </source>
</evidence>
<dbReference type="AlphaFoldDB" id="A0A2W1J7P4"/>
<dbReference type="EMBL" id="PQWO01000050">
    <property type="protein sequence ID" value="PZD70216.1"/>
    <property type="molecule type" value="Genomic_DNA"/>
</dbReference>
<keyword evidence="2" id="KW-1185">Reference proteome</keyword>
<proteinExistence type="predicted"/>
<comment type="caution">
    <text evidence="1">The sequence shown here is derived from an EMBL/GenBank/DDBJ whole genome shotgun (WGS) entry which is preliminary data.</text>
</comment>
<gene>
    <name evidence="1" type="ORF">C1752_16680</name>
</gene>